<evidence type="ECO:0000259" key="1">
    <source>
        <dbReference type="PROSITE" id="PS00028"/>
    </source>
</evidence>
<name>A0AAV9V9M3_9PEZI</name>
<evidence type="ECO:0000313" key="2">
    <source>
        <dbReference type="EMBL" id="KAK6357919.1"/>
    </source>
</evidence>
<protein>
    <recommendedName>
        <fullName evidence="1">C2H2-type domain-containing protein</fullName>
    </recommendedName>
</protein>
<accession>A0AAV9V9M3</accession>
<sequence>MVLFHHHDCMADHPDLPLPSLSPDFGPGSSGTSIQDTYQEVRSALDTRRMTSFFPSLPFQVDGFSANDLFCTERASTPWPDYGCFESTLPDPPFTNFAQLGIHLPSDPDNISTATTRGCKDIVSPDPSKGPLSCLICAKKLANKTTLSDHIKNCHGPKVIIECNFEGCSKKIISAERKGKGNMKRHQQKEHKDWVVGRSLSKRCTVQKLNKEPKPSTD</sequence>
<reference evidence="2 3" key="1">
    <citation type="submission" date="2019-10" db="EMBL/GenBank/DDBJ databases">
        <authorList>
            <person name="Palmer J.M."/>
        </authorList>
    </citation>
    <scope>NUCLEOTIDE SEQUENCE [LARGE SCALE GENOMIC DNA]</scope>
    <source>
        <strain evidence="2 3">TWF730</strain>
    </source>
</reference>
<keyword evidence="3" id="KW-1185">Reference proteome</keyword>
<feature type="domain" description="C2H2-type" evidence="1">
    <location>
        <begin position="134"/>
        <end position="155"/>
    </location>
</feature>
<dbReference type="AlphaFoldDB" id="A0AAV9V9M3"/>
<comment type="caution">
    <text evidence="2">The sequence shown here is derived from an EMBL/GenBank/DDBJ whole genome shotgun (WGS) entry which is preliminary data.</text>
</comment>
<proteinExistence type="predicted"/>
<evidence type="ECO:0000313" key="3">
    <source>
        <dbReference type="Proteomes" id="UP001373714"/>
    </source>
</evidence>
<dbReference type="PROSITE" id="PS00028">
    <property type="entry name" value="ZINC_FINGER_C2H2_1"/>
    <property type="match status" value="1"/>
</dbReference>
<organism evidence="2 3">
    <name type="scientific">Orbilia blumenaviensis</name>
    <dbReference type="NCBI Taxonomy" id="1796055"/>
    <lineage>
        <taxon>Eukaryota</taxon>
        <taxon>Fungi</taxon>
        <taxon>Dikarya</taxon>
        <taxon>Ascomycota</taxon>
        <taxon>Pezizomycotina</taxon>
        <taxon>Orbiliomycetes</taxon>
        <taxon>Orbiliales</taxon>
        <taxon>Orbiliaceae</taxon>
        <taxon>Orbilia</taxon>
    </lineage>
</organism>
<dbReference type="InterPro" id="IPR013087">
    <property type="entry name" value="Znf_C2H2_type"/>
</dbReference>
<gene>
    <name evidence="2" type="ORF">TWF730_007276</name>
</gene>
<dbReference type="Proteomes" id="UP001373714">
    <property type="component" value="Unassembled WGS sequence"/>
</dbReference>
<dbReference type="EMBL" id="JAVHNS010000004">
    <property type="protein sequence ID" value="KAK6357919.1"/>
    <property type="molecule type" value="Genomic_DNA"/>
</dbReference>
<dbReference type="Gene3D" id="3.30.160.60">
    <property type="entry name" value="Classic Zinc Finger"/>
    <property type="match status" value="1"/>
</dbReference>